<reference evidence="1" key="1">
    <citation type="submission" date="2016-08" db="EMBL/GenBank/DDBJ databases">
        <title>Complete genome of Cloacibacillus porcorum.</title>
        <authorList>
            <person name="Looft T."/>
            <person name="Bayles D.O."/>
            <person name="Alt D.P."/>
        </authorList>
    </citation>
    <scope>NUCLEOTIDE SEQUENCE [LARGE SCALE GENOMIC DNA]</scope>
    <source>
        <strain evidence="1">CL-84</strain>
    </source>
</reference>
<dbReference type="Gene3D" id="1.20.200.10">
    <property type="entry name" value="Fumarase/aspartase (Central domain)"/>
    <property type="match status" value="2"/>
</dbReference>
<dbReference type="Proteomes" id="UP000093044">
    <property type="component" value="Chromosome"/>
</dbReference>
<dbReference type="GeneID" id="83058037"/>
<dbReference type="KEGG" id="cpor:BED41_09275"/>
<dbReference type="AlphaFoldDB" id="A0A1B2I5J4"/>
<organism evidence="1 2">
    <name type="scientific">Cloacibacillus porcorum</name>
    <dbReference type="NCBI Taxonomy" id="1197717"/>
    <lineage>
        <taxon>Bacteria</taxon>
        <taxon>Thermotogati</taxon>
        <taxon>Synergistota</taxon>
        <taxon>Synergistia</taxon>
        <taxon>Synergistales</taxon>
        <taxon>Synergistaceae</taxon>
        <taxon>Cloacibacillus</taxon>
    </lineage>
</organism>
<dbReference type="RefSeq" id="WP_066745158.1">
    <property type="nucleotide sequence ID" value="NZ_CP016757.1"/>
</dbReference>
<evidence type="ECO:0000313" key="2">
    <source>
        <dbReference type="Proteomes" id="UP000093044"/>
    </source>
</evidence>
<keyword evidence="2" id="KW-1185">Reference proteome</keyword>
<dbReference type="SUPFAM" id="SSF48557">
    <property type="entry name" value="L-aspartase-like"/>
    <property type="match status" value="1"/>
</dbReference>
<protein>
    <submittedName>
        <fullName evidence="1">Uncharacterized protein</fullName>
    </submittedName>
</protein>
<dbReference type="InterPro" id="IPR001106">
    <property type="entry name" value="Aromatic_Lyase"/>
</dbReference>
<evidence type="ECO:0000313" key="1">
    <source>
        <dbReference type="EMBL" id="ANZ45242.1"/>
    </source>
</evidence>
<proteinExistence type="predicted"/>
<dbReference type="InterPro" id="IPR008948">
    <property type="entry name" value="L-Aspartase-like"/>
</dbReference>
<dbReference type="EMBL" id="CP016757">
    <property type="protein sequence ID" value="ANZ45242.1"/>
    <property type="molecule type" value="Genomic_DNA"/>
</dbReference>
<dbReference type="PANTHER" id="PTHR10362">
    <property type="entry name" value="HISTIDINE AMMONIA-LYASE"/>
    <property type="match status" value="1"/>
</dbReference>
<accession>A0A1B2I5J4</accession>
<dbReference type="OrthoDB" id="9806955at2"/>
<dbReference type="GO" id="GO:0016841">
    <property type="term" value="F:ammonia-lyase activity"/>
    <property type="evidence" value="ECO:0007669"/>
    <property type="project" value="UniProtKB-ARBA"/>
</dbReference>
<gene>
    <name evidence="1" type="ORF">BED41_09275</name>
</gene>
<dbReference type="Pfam" id="PF00221">
    <property type="entry name" value="Lyase_aromatic"/>
    <property type="match status" value="2"/>
</dbReference>
<name>A0A1B2I5J4_9BACT</name>
<sequence length="426" mass="46385">MQNCLETIVSSGFTPESVRQAAAKSRPPRRMAEGFSFSEAKKMLDLSCSVLPLEAAKRVISLLYFETLICKENRLASALEKMLCADDSPSLHYETNSEELLLAELFGHLSSVGALPEDWEFVAKSRCVVNGIAWYAVSKAHEYMKVADIAVALNLEAIRGELGAFDDRLSSVARPFPGQIDCASNVRRLVDGSRMTTDEGRYAFGYDTHPRVQDAICVRATPQTHGGARDVCYFAEDVVERAILEGGSGYGAEYALDGLETALADLAHICERRTFRLNDSRLSYGLPMNLTHGATGLNHGFPVVQSNQAALVAELKLLVLPSAVVKAPGECAAYYAACKMLRALPLLSKVMAIELLMACQGMDIVKERLPELSFGLGTAAAKDKVREKIAMMTENRFVSPDMNEADRFITSGEVLKAVEATVGGLR</sequence>
<dbReference type="STRING" id="1197717.BED41_09275"/>